<protein>
    <submittedName>
        <fullName evidence="9">Deleted in lung and esophageal cancer 1</fullName>
    </submittedName>
</protein>
<comment type="subcellular location">
    <subcellularLocation>
        <location evidence="1">Cell projection</location>
        <location evidence="1">Cilium</location>
    </subcellularLocation>
    <subcellularLocation>
        <location evidence="2">Cytoplasm</location>
    </subcellularLocation>
</comment>
<evidence type="ECO:0000313" key="10">
    <source>
        <dbReference type="Proteomes" id="UP001145742"/>
    </source>
</evidence>
<dbReference type="Pfam" id="PF23316">
    <property type="entry name" value="Ig_DLEC1_6th"/>
    <property type="match status" value="1"/>
</dbReference>
<evidence type="ECO:0000256" key="2">
    <source>
        <dbReference type="ARBA" id="ARBA00004496"/>
    </source>
</evidence>
<dbReference type="Proteomes" id="UP001145742">
    <property type="component" value="Unassembled WGS sequence"/>
</dbReference>
<evidence type="ECO:0000256" key="1">
    <source>
        <dbReference type="ARBA" id="ARBA00004138"/>
    </source>
</evidence>
<keyword evidence="3" id="KW-0963">Cytoplasm</keyword>
<feature type="region of interest" description="Disordered" evidence="7">
    <location>
        <begin position="1113"/>
        <end position="1140"/>
    </location>
</feature>
<dbReference type="PANTHER" id="PTHR46348:SF1">
    <property type="entry name" value="DELETED IN LUNG AND ESOPHAGEAL CANCER PROTEIN 1"/>
    <property type="match status" value="1"/>
</dbReference>
<comment type="caution">
    <text evidence="9">The sequence shown here is derived from an EMBL/GenBank/DDBJ whole genome shotgun (WGS) entry which is preliminary data.</text>
</comment>
<name>A0ABQ9CTB1_9PASS</name>
<feature type="region of interest" description="Disordered" evidence="7">
    <location>
        <begin position="216"/>
        <end position="249"/>
    </location>
</feature>
<keyword evidence="6" id="KW-0175">Coiled coil</keyword>
<dbReference type="Pfam" id="PF22544">
    <property type="entry name" value="HYDIN_VesB_CFA65-like_Ig"/>
    <property type="match status" value="1"/>
</dbReference>
<accession>A0ABQ9CTB1</accession>
<organism evidence="9 10">
    <name type="scientific">Willisornis vidua</name>
    <name type="common">Xingu scale-backed antbird</name>
    <dbReference type="NCBI Taxonomy" id="1566151"/>
    <lineage>
        <taxon>Eukaryota</taxon>
        <taxon>Metazoa</taxon>
        <taxon>Chordata</taxon>
        <taxon>Craniata</taxon>
        <taxon>Vertebrata</taxon>
        <taxon>Euteleostomi</taxon>
        <taxon>Archelosauria</taxon>
        <taxon>Archosauria</taxon>
        <taxon>Dinosauria</taxon>
        <taxon>Saurischia</taxon>
        <taxon>Theropoda</taxon>
        <taxon>Coelurosauria</taxon>
        <taxon>Aves</taxon>
        <taxon>Neognathae</taxon>
        <taxon>Neoaves</taxon>
        <taxon>Telluraves</taxon>
        <taxon>Australaves</taxon>
        <taxon>Passeriformes</taxon>
        <taxon>Thamnophilidae</taxon>
        <taxon>Willisornis</taxon>
    </lineage>
</organism>
<dbReference type="InterPro" id="IPR033304">
    <property type="entry name" value="DLEC1"/>
</dbReference>
<feature type="domain" description="HYDIN/VesB/CFA65-like Ig-like" evidence="8">
    <location>
        <begin position="626"/>
        <end position="722"/>
    </location>
</feature>
<evidence type="ECO:0000259" key="8">
    <source>
        <dbReference type="Pfam" id="PF22544"/>
    </source>
</evidence>
<evidence type="ECO:0000256" key="6">
    <source>
        <dbReference type="SAM" id="Coils"/>
    </source>
</evidence>
<evidence type="ECO:0000313" key="9">
    <source>
        <dbReference type="EMBL" id="KAJ7405790.1"/>
    </source>
</evidence>
<feature type="region of interest" description="Disordered" evidence="7">
    <location>
        <begin position="1"/>
        <end position="44"/>
    </location>
</feature>
<keyword evidence="5" id="KW-0966">Cell projection</keyword>
<dbReference type="InterPro" id="IPR013783">
    <property type="entry name" value="Ig-like_fold"/>
</dbReference>
<keyword evidence="4" id="KW-0969">Cilium</keyword>
<feature type="coiled-coil region" evidence="6">
    <location>
        <begin position="91"/>
        <end position="136"/>
    </location>
</feature>
<dbReference type="PANTHER" id="PTHR46348">
    <property type="entry name" value="DELETED IN LUNG AND ESOPHAGEAL CANCER PROTEIN 1"/>
    <property type="match status" value="1"/>
</dbReference>
<gene>
    <name evidence="9" type="primary">DLEC1</name>
    <name evidence="9" type="ORF">WISP_137612</name>
</gene>
<evidence type="ECO:0000256" key="5">
    <source>
        <dbReference type="ARBA" id="ARBA00023273"/>
    </source>
</evidence>
<dbReference type="InterPro" id="IPR053879">
    <property type="entry name" value="HYDIN_VesB_CFA65-like_Ig"/>
</dbReference>
<sequence length="1460" mass="161790">MAESNPGLEDMAEGSPGLEDMAEGSPSPGPQDPSAGLAMVEETPKLSSQDISHVLAGAFGDLYTADVSRVAMEANWIESQEEDSVDHESFTDELQKLLAEYESRLTEADRVEEKIVQAQIQAKAEEERNLNLLKADAGTDFHKMGLPPVASSFRWLVDNELLRKNNLICPDDYITEKLPPTKAPKGKPEPGYLKETFGCKQRVAFPLDHTEYLSHSVTSVSSTPPSTPDSTHHNKKMSKKTKASGKPAWKENKFQAEGVSEDLARLEKKQNFLKNPRFFPLNTLHGGKSLVISQEKVEQIISTRKAEDTKGDTSFVPVFLANPPTVLFSYDEAGLVYEAIATADFVIQDPFGIQPALLELIPGQRTTVEVVFFPSLPEASQQTYTLLCDNYQLNDFTVTGVGELVALELLFVTGGESKPELGEVTDVTAQHLIRFDPQNPHASEEKKLVIRNSTYVATITVLLCYLDTLLKSYHSVIQMVLRDIPESPRLVKEGMLQNIPECKVENVIALEIEVKGSTEPFHFLLEPYAIIVPGENFIGVNIRKKFKLWNNSKSLIKYTWEKIMACEIMEVVPQTGVIDMNKCCEFEVAITGSKPGVISHNLQCHIEPCPEPVVLHVEAAFKGPHLCIDVPSLRFGLTKQGESVLRTFEIKNLCQVPAQWRMQESQVCLAERNEQVSPFTIQPSAGEIPPLGICSVSVQFTSLQCQRLQTVLELEVENGKGSHLPVFVEVQTPQACLISSHLVFTEIYTGVPAKAISKLFNQTMLPAKYLWGKLIGSQAVSCSVIVSPASGTLGPNEEQEFCIELSASIVGELKDLALSCSIEDMVEPLFLSISGEVKGLHVIYSVPCDREVASEERQMSQSPCELLLDFGSEVAFNDVVKCQLILTNPTGISAPFTLEVEYFTASVPTPEQGLCLSSSYLVKRRGPVTKHAARKAQSEFASAVLSQGKGAAFHIQPSMGILKAFQQLSIEIAAYNNMWGEYQDNLVCKVGDLQPKLIPMQMTVTDCPIFLQMIGQQTESPIIRFGTHVSGGSPVHRRVQLKNPTPFDICLDLQVYNQEEDDEKLVDLLLLFEDPFPRQDMDGNEAASSGSTSESEIVLKLDQTAVPCGIIYPASQTTDEPPASDSKEKQSSSQEPTGEKMVSVLLRPHEGVPADSPYSITPRQIVIPGGGSSDVYISLTPSILPETATELRCEGLLLGFMSLDDKLARRVPNKVNRTQGYEAPMLRVTLEGFLRHPLLKVEMGHNRGMVFYSMASDLLPAKPLLGVKVSFHTTLELLRYQHLPDTQLLPGFQVLQLENGERKLKFNQNLVIEHSNHSTQLVPVTAYLTVPVLELSCNMIDFQTCFVAQTKTEHVFLYNRSGCRSYWTALLEEQQRPNALEVFSIFPTSGILEAREGVAPTREILQISFTARSNTDYEALVTITGMLREKPCKLHIRGRGMRTRGRMKIFKQDNVEHMSR</sequence>
<keyword evidence="10" id="KW-1185">Reference proteome</keyword>
<evidence type="ECO:0000256" key="7">
    <source>
        <dbReference type="SAM" id="MobiDB-lite"/>
    </source>
</evidence>
<evidence type="ECO:0000256" key="4">
    <source>
        <dbReference type="ARBA" id="ARBA00023069"/>
    </source>
</evidence>
<feature type="compositionally biased region" description="Basic residues" evidence="7">
    <location>
        <begin position="233"/>
        <end position="243"/>
    </location>
</feature>
<dbReference type="Gene3D" id="2.60.40.10">
    <property type="entry name" value="Immunoglobulins"/>
    <property type="match status" value="5"/>
</dbReference>
<dbReference type="EMBL" id="WHWB01034692">
    <property type="protein sequence ID" value="KAJ7405790.1"/>
    <property type="molecule type" value="Genomic_DNA"/>
</dbReference>
<reference evidence="9" key="1">
    <citation type="submission" date="2019-10" db="EMBL/GenBank/DDBJ databases">
        <authorList>
            <person name="Soares A.E.R."/>
            <person name="Aleixo A."/>
            <person name="Schneider P."/>
            <person name="Miyaki C.Y."/>
            <person name="Schneider M.P."/>
            <person name="Mello C."/>
            <person name="Vasconcelos A.T.R."/>
        </authorList>
    </citation>
    <scope>NUCLEOTIDE SEQUENCE</scope>
    <source>
        <tissue evidence="9">Muscle</tissue>
    </source>
</reference>
<proteinExistence type="predicted"/>
<evidence type="ECO:0000256" key="3">
    <source>
        <dbReference type="ARBA" id="ARBA00022490"/>
    </source>
</evidence>